<evidence type="ECO:0000256" key="1">
    <source>
        <dbReference type="ARBA" id="ARBA00004651"/>
    </source>
</evidence>
<comment type="caution">
    <text evidence="11">The sequence shown here is derived from an EMBL/GenBank/DDBJ whole genome shotgun (WGS) entry which is preliminary data.</text>
</comment>
<feature type="transmembrane region" description="Helical" evidence="9">
    <location>
        <begin position="378"/>
        <end position="397"/>
    </location>
</feature>
<protein>
    <submittedName>
        <fullName evidence="11">MHS family alpha-ketoglutarate permease-like MFS transporter</fullName>
    </submittedName>
</protein>
<feature type="compositionally biased region" description="Low complexity" evidence="8">
    <location>
        <begin position="7"/>
        <end position="21"/>
    </location>
</feature>
<dbReference type="EMBL" id="JBEPSN010000001">
    <property type="protein sequence ID" value="MET4538409.1"/>
    <property type="molecule type" value="Genomic_DNA"/>
</dbReference>
<feature type="transmembrane region" description="Helical" evidence="9">
    <location>
        <begin position="72"/>
        <end position="92"/>
    </location>
</feature>
<dbReference type="PROSITE" id="PS00217">
    <property type="entry name" value="SUGAR_TRANSPORT_2"/>
    <property type="match status" value="1"/>
</dbReference>
<keyword evidence="5" id="KW-0769">Symport</keyword>
<keyword evidence="2" id="KW-0813">Transport</keyword>
<feature type="transmembrane region" description="Helical" evidence="9">
    <location>
        <begin position="290"/>
        <end position="307"/>
    </location>
</feature>
<dbReference type="SUPFAM" id="SSF103473">
    <property type="entry name" value="MFS general substrate transporter"/>
    <property type="match status" value="1"/>
</dbReference>
<evidence type="ECO:0000256" key="9">
    <source>
        <dbReference type="SAM" id="Phobius"/>
    </source>
</evidence>
<name>A0ABV2P184_9MICC</name>
<evidence type="ECO:0000259" key="10">
    <source>
        <dbReference type="PROSITE" id="PS50850"/>
    </source>
</evidence>
<evidence type="ECO:0000256" key="4">
    <source>
        <dbReference type="ARBA" id="ARBA00022692"/>
    </source>
</evidence>
<proteinExistence type="predicted"/>
<keyword evidence="6 9" id="KW-1133">Transmembrane helix</keyword>
<keyword evidence="12" id="KW-1185">Reference proteome</keyword>
<accession>A0ABV2P184</accession>
<dbReference type="GeneID" id="92751145"/>
<sequence>MEVPTQASLDSSKSAQPSSSARPISKRRTIIGTGIGNAVEWYDWMIYATFAPFFASQLFNNQDPASAVLSTLAIFAVGFLARPLGGFLFGWLGDRVGRKYSMTVAVGMSSLGSLLVGIAPTYAAVGAFASVMLLVARLIQGLAHGGELPSSQTYLAEMAPREHRGFWSTLIYVSGTLGNLAGTMLGVVLVMVLSKDDMLSWGWRVPFLIGAALGLYALVMRARLKETDVFEHVTTTQKREPMWPQIVRHRRQALQVIGLTVGGTVLYYTWGVLAPTYASTSLGMDRGAALWAGAAANVVFLAALLLWGKISDKIGRKPLMWICMGGGAVMHFPMTWLLQDSPWQLFVSMSVMLVFIAAASSILPAVFAEMFPTSIRTVGVGVPYSIAVAIFGGTAPYLNSWLTGSFGPIAFGFYVVVLLLISMAVIFTIPETKGKDLR</sequence>
<feature type="transmembrane region" description="Helical" evidence="9">
    <location>
        <begin position="170"/>
        <end position="193"/>
    </location>
</feature>
<keyword evidence="3" id="KW-1003">Cell membrane</keyword>
<dbReference type="Proteomes" id="UP001549307">
    <property type="component" value="Unassembled WGS sequence"/>
</dbReference>
<dbReference type="Gene3D" id="1.20.1250.20">
    <property type="entry name" value="MFS general substrate transporter like domains"/>
    <property type="match status" value="2"/>
</dbReference>
<feature type="region of interest" description="Disordered" evidence="8">
    <location>
        <begin position="1"/>
        <end position="21"/>
    </location>
</feature>
<feature type="transmembrane region" description="Helical" evidence="9">
    <location>
        <begin position="199"/>
        <end position="219"/>
    </location>
</feature>
<evidence type="ECO:0000256" key="3">
    <source>
        <dbReference type="ARBA" id="ARBA00022475"/>
    </source>
</evidence>
<feature type="transmembrane region" description="Helical" evidence="9">
    <location>
        <begin position="409"/>
        <end position="429"/>
    </location>
</feature>
<dbReference type="PANTHER" id="PTHR43528:SF1">
    <property type="entry name" value="ALPHA-KETOGLUTARATE PERMEASE"/>
    <property type="match status" value="1"/>
</dbReference>
<evidence type="ECO:0000256" key="7">
    <source>
        <dbReference type="ARBA" id="ARBA00023136"/>
    </source>
</evidence>
<keyword evidence="7 9" id="KW-0472">Membrane</keyword>
<dbReference type="InterPro" id="IPR036259">
    <property type="entry name" value="MFS_trans_sf"/>
</dbReference>
<feature type="transmembrane region" description="Helical" evidence="9">
    <location>
        <begin position="112"/>
        <end position="135"/>
    </location>
</feature>
<dbReference type="Pfam" id="PF00083">
    <property type="entry name" value="Sugar_tr"/>
    <property type="match status" value="2"/>
</dbReference>
<evidence type="ECO:0000256" key="2">
    <source>
        <dbReference type="ARBA" id="ARBA00022448"/>
    </source>
</evidence>
<keyword evidence="4 9" id="KW-0812">Transmembrane</keyword>
<comment type="subcellular location">
    <subcellularLocation>
        <location evidence="1">Cell membrane</location>
        <topology evidence="1">Multi-pass membrane protein</topology>
    </subcellularLocation>
</comment>
<dbReference type="InterPro" id="IPR051084">
    <property type="entry name" value="H+-coupled_symporters"/>
</dbReference>
<evidence type="ECO:0000256" key="5">
    <source>
        <dbReference type="ARBA" id="ARBA00022847"/>
    </source>
</evidence>
<evidence type="ECO:0000313" key="12">
    <source>
        <dbReference type="Proteomes" id="UP001549307"/>
    </source>
</evidence>
<dbReference type="InterPro" id="IPR005828">
    <property type="entry name" value="MFS_sugar_transport-like"/>
</dbReference>
<feature type="transmembrane region" description="Helical" evidence="9">
    <location>
        <begin position="345"/>
        <end position="366"/>
    </location>
</feature>
<feature type="domain" description="Major facilitator superfamily (MFS) profile" evidence="10">
    <location>
        <begin position="29"/>
        <end position="433"/>
    </location>
</feature>
<dbReference type="RefSeq" id="WP_354225796.1">
    <property type="nucleotide sequence ID" value="NZ_JBEPSN010000001.1"/>
</dbReference>
<dbReference type="PANTHER" id="PTHR43528">
    <property type="entry name" value="ALPHA-KETOGLUTARATE PERMEASE"/>
    <property type="match status" value="1"/>
</dbReference>
<dbReference type="InterPro" id="IPR005829">
    <property type="entry name" value="Sugar_transporter_CS"/>
</dbReference>
<organism evidence="11 12">
    <name type="scientific">Arthrobacter bambusae</name>
    <dbReference type="NCBI Taxonomy" id="1338426"/>
    <lineage>
        <taxon>Bacteria</taxon>
        <taxon>Bacillati</taxon>
        <taxon>Actinomycetota</taxon>
        <taxon>Actinomycetes</taxon>
        <taxon>Micrococcales</taxon>
        <taxon>Micrococcaceae</taxon>
        <taxon>Arthrobacter</taxon>
    </lineage>
</organism>
<evidence type="ECO:0000256" key="6">
    <source>
        <dbReference type="ARBA" id="ARBA00022989"/>
    </source>
</evidence>
<evidence type="ECO:0000313" key="11">
    <source>
        <dbReference type="EMBL" id="MET4538409.1"/>
    </source>
</evidence>
<evidence type="ECO:0000256" key="8">
    <source>
        <dbReference type="SAM" id="MobiDB-lite"/>
    </source>
</evidence>
<gene>
    <name evidence="11" type="ORF">ABIE37_000164</name>
</gene>
<dbReference type="InterPro" id="IPR020846">
    <property type="entry name" value="MFS_dom"/>
</dbReference>
<feature type="transmembrane region" description="Helical" evidence="9">
    <location>
        <begin position="319"/>
        <end position="339"/>
    </location>
</feature>
<feature type="transmembrane region" description="Helical" evidence="9">
    <location>
        <begin position="253"/>
        <end position="270"/>
    </location>
</feature>
<dbReference type="PROSITE" id="PS50850">
    <property type="entry name" value="MFS"/>
    <property type="match status" value="1"/>
</dbReference>
<reference evidence="11 12" key="1">
    <citation type="submission" date="2024-06" db="EMBL/GenBank/DDBJ databases">
        <title>Sorghum-associated microbial communities from plants grown in Nebraska, USA.</title>
        <authorList>
            <person name="Schachtman D."/>
        </authorList>
    </citation>
    <scope>NUCLEOTIDE SEQUENCE [LARGE SCALE GENOMIC DNA]</scope>
    <source>
        <strain evidence="11 12">3552</strain>
    </source>
</reference>